<keyword evidence="3" id="KW-1185">Reference proteome</keyword>
<proteinExistence type="predicted"/>
<feature type="domain" description="Peptidase U32 collagenase" evidence="1">
    <location>
        <begin position="321"/>
        <end position="414"/>
    </location>
</feature>
<dbReference type="PANTHER" id="PTHR30217:SF10">
    <property type="entry name" value="23S RRNA 5-HYDROXYCYTIDINE C2501 SYNTHASE"/>
    <property type="match status" value="1"/>
</dbReference>
<protein>
    <submittedName>
        <fullName evidence="2">U32 family peptidase</fullName>
    </submittedName>
</protein>
<organism evidence="2 3">
    <name type="scientific">Extibacter muris</name>
    <dbReference type="NCBI Taxonomy" id="1796622"/>
    <lineage>
        <taxon>Bacteria</taxon>
        <taxon>Bacillati</taxon>
        <taxon>Bacillota</taxon>
        <taxon>Clostridia</taxon>
        <taxon>Lachnospirales</taxon>
        <taxon>Lachnospiraceae</taxon>
        <taxon>Extibacter</taxon>
    </lineage>
</organism>
<dbReference type="RefSeq" id="WP_132276395.1">
    <property type="nucleotide sequence ID" value="NZ_JAOBST010000024.1"/>
</dbReference>
<dbReference type="PANTHER" id="PTHR30217">
    <property type="entry name" value="PEPTIDASE U32 FAMILY"/>
    <property type="match status" value="1"/>
</dbReference>
<dbReference type="InterPro" id="IPR001539">
    <property type="entry name" value="Peptidase_U32"/>
</dbReference>
<evidence type="ECO:0000313" key="2">
    <source>
        <dbReference type="EMBL" id="TDA22375.1"/>
    </source>
</evidence>
<name>A0A4R4FFL5_9FIRM</name>
<accession>A0A4R4FFL5</accession>
<dbReference type="Pfam" id="PF01136">
    <property type="entry name" value="Peptidase_U32"/>
    <property type="match status" value="1"/>
</dbReference>
<dbReference type="InterPro" id="IPR020988">
    <property type="entry name" value="Pept_U32_collagenase"/>
</dbReference>
<dbReference type="InterPro" id="IPR051454">
    <property type="entry name" value="RNA/ubiquinone_mod_enzymes"/>
</dbReference>
<comment type="caution">
    <text evidence="2">The sequence shown here is derived from an EMBL/GenBank/DDBJ whole genome shotgun (WGS) entry which is preliminary data.</text>
</comment>
<reference evidence="2 3" key="1">
    <citation type="journal article" date="2016" name="Nat. Microbiol.">
        <title>The Mouse Intestinal Bacterial Collection (miBC) provides host-specific insight into cultured diversity and functional potential of the gut microbiota.</title>
        <authorList>
            <person name="Lagkouvardos I."/>
            <person name="Pukall R."/>
            <person name="Abt B."/>
            <person name="Foesel B.U."/>
            <person name="Meier-Kolthoff J.P."/>
            <person name="Kumar N."/>
            <person name="Bresciani A."/>
            <person name="Martinez I."/>
            <person name="Just S."/>
            <person name="Ziegler C."/>
            <person name="Brugiroux S."/>
            <person name="Garzetti D."/>
            <person name="Wenning M."/>
            <person name="Bui T.P."/>
            <person name="Wang J."/>
            <person name="Hugenholtz F."/>
            <person name="Plugge C.M."/>
            <person name="Peterson D.A."/>
            <person name="Hornef M.W."/>
            <person name="Baines J.F."/>
            <person name="Smidt H."/>
            <person name="Walter J."/>
            <person name="Kristiansen K."/>
            <person name="Nielsen H.B."/>
            <person name="Haller D."/>
            <person name="Overmann J."/>
            <person name="Stecher B."/>
            <person name="Clavel T."/>
        </authorList>
    </citation>
    <scope>NUCLEOTIDE SEQUENCE [LARGE SCALE GENOMIC DNA]</scope>
    <source>
        <strain evidence="2 3">DSM 28560</strain>
    </source>
</reference>
<evidence type="ECO:0000259" key="1">
    <source>
        <dbReference type="Pfam" id="PF12392"/>
    </source>
</evidence>
<dbReference type="PROSITE" id="PS01276">
    <property type="entry name" value="PEPTIDASE_U32"/>
    <property type="match status" value="1"/>
</dbReference>
<gene>
    <name evidence="2" type="ORF">E1963_06360</name>
</gene>
<dbReference type="EMBL" id="SMMX01000004">
    <property type="protein sequence ID" value="TDA22375.1"/>
    <property type="molecule type" value="Genomic_DNA"/>
</dbReference>
<dbReference type="Pfam" id="PF12392">
    <property type="entry name" value="DUF3656"/>
    <property type="match status" value="1"/>
</dbReference>
<dbReference type="AlphaFoldDB" id="A0A4R4FFL5"/>
<evidence type="ECO:0000313" key="3">
    <source>
        <dbReference type="Proteomes" id="UP000295710"/>
    </source>
</evidence>
<dbReference type="Proteomes" id="UP000295710">
    <property type="component" value="Unassembled WGS sequence"/>
</dbReference>
<sequence length="716" mass="80135">MNNKVEILAPAGSVGSLNAAVAAGADAVYMGGPRFGARAYADNPEEEELLQAIDHVHIHGRKIYLTVNTLLKDSEIDDLYRYLYPYYRQGLDGVIVQDIGVAEYIRAYFPGLPLHASTQMTITGAPGAALMKERGVSRVVPARELSLAEIRKIKQETGMEVECFVHGALCYCYSGQCLLSSLLGGRSGNRGQCAQPCRLPYSVHGRRPADLMSLKDLCTIDMIPELAGAGIDSFKIEGRMKQPDYVYTVVSMYRKYTDLYYERGQERYAVDDGDRERLYAAYRRRGYCNGYYERHNGRDMISYSRLEGVEGGTSCPAYGLKEKINGKLILSEGKRAKLELEYNGHTAACEGAAVEHALKQPLSAERVDKQMRKTGGTQFSFDRLALHMDGSIFLPMQALNELRRDGIRLLEEALLKPYRRKAEALRPQEEPPAVGTLKADGGRGPIDITVSVLDEMQLETAVEAEGIKAIYADSSLLIDGTGESICRLVRRGQAAGKDMYVALPYIFREDTAALFKSRYPVIRDLFDGVLIRNWESLRWLEKKLYPKKVISDSNIYVFNRYAKQFLSRTRVDSYTAPAELNAKELETLGICDGTFVAYGYQPVMVTAGCIQKTADRCSGTDGLSYISDRYQKKFAVKNCCAYCYNIIYNALPLVLLNQREEVKALAPSALRLDFTTEDAQETRRITGLYTDAFVRGKDIRTPEMDFTKGHFKRGVK</sequence>